<comment type="similarity">
    <text evidence="1">Belongs to the aldehyde dehydrogenase family.</text>
</comment>
<dbReference type="InterPro" id="IPR050740">
    <property type="entry name" value="Aldehyde_DH_Superfamily"/>
</dbReference>
<dbReference type="InterPro" id="IPR016161">
    <property type="entry name" value="Ald_DH/histidinol_DH"/>
</dbReference>
<dbReference type="Pfam" id="PF00171">
    <property type="entry name" value="Aldedh"/>
    <property type="match status" value="1"/>
</dbReference>
<protein>
    <submittedName>
        <fullName evidence="4">Unannotated protein</fullName>
    </submittedName>
</protein>
<keyword evidence="2" id="KW-0560">Oxidoreductase</keyword>
<sequence length="500" mass="53363">MTNSTLPLTAPISDRARAESVLKAVPHQSLLAGKWSATTGEPIPVTDPANGEVLLTVGNATGKDLLNVLDEMHLAQQKWAKVPPRDRAEILRRSYDLMVERADDIALLMTLESGKTLIEARNEVVYAAEFLRWFSEETVRIGGELRTAPSGVHRILTVKQPIGIAYLITPWNFPAAMMTRKIGPALAAGNAVVVKPATETPLTAFAIAQIFLDAGVEPGVLTVLTTSNPNEITDAAFSHPEVRKLSFTGSTPVGRMLLEKAAGRILRSSMELGGNGPFIVMEDADLDKAIEGAMIAKMRNCGQACTAANRFIVHSKVHDEFLSRLSSEMAKLKPGHGTDPATTLAPMVSRKAHDRVAQLVADAMKRGGKAVLGAIGTEGPGAFYAATVIGDVPKDSPLLGEEIFGPIAAVTRIESEAEAIAFANDTEFGLVGYVFTENLGRGLRMAEQIETGMVGINRGLVSDPAAPFGGVKQSGLGREGGFEGIEEFLETKYISVPNWS</sequence>
<dbReference type="InterPro" id="IPR016163">
    <property type="entry name" value="Ald_DH_C"/>
</dbReference>
<name>A0A6J6FAR4_9ZZZZ</name>
<evidence type="ECO:0000256" key="1">
    <source>
        <dbReference type="ARBA" id="ARBA00009986"/>
    </source>
</evidence>
<feature type="domain" description="Aldehyde dehydrogenase" evidence="3">
    <location>
        <begin position="35"/>
        <end position="494"/>
    </location>
</feature>
<dbReference type="Gene3D" id="3.40.309.10">
    <property type="entry name" value="Aldehyde Dehydrogenase, Chain A, domain 2"/>
    <property type="match status" value="1"/>
</dbReference>
<accession>A0A6J6FAR4</accession>
<reference evidence="4" key="1">
    <citation type="submission" date="2020-05" db="EMBL/GenBank/DDBJ databases">
        <authorList>
            <person name="Chiriac C."/>
            <person name="Salcher M."/>
            <person name="Ghai R."/>
            <person name="Kavagutti S V."/>
        </authorList>
    </citation>
    <scope>NUCLEOTIDE SEQUENCE</scope>
</reference>
<dbReference type="InterPro" id="IPR015590">
    <property type="entry name" value="Aldehyde_DH_dom"/>
</dbReference>
<dbReference type="GO" id="GO:0009450">
    <property type="term" value="P:gamma-aminobutyric acid catabolic process"/>
    <property type="evidence" value="ECO:0007669"/>
    <property type="project" value="TreeGrafter"/>
</dbReference>
<dbReference type="SUPFAM" id="SSF53720">
    <property type="entry name" value="ALDH-like"/>
    <property type="match status" value="1"/>
</dbReference>
<gene>
    <name evidence="4" type="ORF">UFOPK1726_01107</name>
</gene>
<evidence type="ECO:0000259" key="3">
    <source>
        <dbReference type="Pfam" id="PF00171"/>
    </source>
</evidence>
<dbReference type="PANTHER" id="PTHR43353">
    <property type="entry name" value="SUCCINATE-SEMIALDEHYDE DEHYDROGENASE, MITOCHONDRIAL"/>
    <property type="match status" value="1"/>
</dbReference>
<proteinExistence type="inferred from homology"/>
<organism evidence="4">
    <name type="scientific">freshwater metagenome</name>
    <dbReference type="NCBI Taxonomy" id="449393"/>
    <lineage>
        <taxon>unclassified sequences</taxon>
        <taxon>metagenomes</taxon>
        <taxon>ecological metagenomes</taxon>
    </lineage>
</organism>
<dbReference type="InterPro" id="IPR016162">
    <property type="entry name" value="Ald_DH_N"/>
</dbReference>
<dbReference type="FunFam" id="3.40.605.10:FF:000026">
    <property type="entry name" value="Aldehyde dehydrogenase, putative"/>
    <property type="match status" value="1"/>
</dbReference>
<evidence type="ECO:0000313" key="4">
    <source>
        <dbReference type="EMBL" id="CAB4584014.1"/>
    </source>
</evidence>
<dbReference type="GO" id="GO:0004777">
    <property type="term" value="F:succinate-semialdehyde dehydrogenase (NAD+) activity"/>
    <property type="evidence" value="ECO:0007669"/>
    <property type="project" value="TreeGrafter"/>
</dbReference>
<dbReference type="CDD" id="cd07103">
    <property type="entry name" value="ALDH_F5_SSADH_GabD"/>
    <property type="match status" value="1"/>
</dbReference>
<dbReference type="EMBL" id="CAEZTT010000158">
    <property type="protein sequence ID" value="CAB4584014.1"/>
    <property type="molecule type" value="Genomic_DNA"/>
</dbReference>
<dbReference type="FunFam" id="3.40.309.10:FF:000004">
    <property type="entry name" value="Succinate-semialdehyde dehydrogenase I"/>
    <property type="match status" value="1"/>
</dbReference>
<evidence type="ECO:0000256" key="2">
    <source>
        <dbReference type="ARBA" id="ARBA00023002"/>
    </source>
</evidence>
<dbReference type="AlphaFoldDB" id="A0A6J6FAR4"/>
<dbReference type="FunFam" id="3.40.605.10:FF:000063">
    <property type="entry name" value="Succinate-semialdehyde dehydrogenase, mitochondrial"/>
    <property type="match status" value="1"/>
</dbReference>
<dbReference type="PANTHER" id="PTHR43353:SF5">
    <property type="entry name" value="SUCCINATE-SEMIALDEHYDE DEHYDROGENASE, MITOCHONDRIAL"/>
    <property type="match status" value="1"/>
</dbReference>
<dbReference type="Gene3D" id="3.40.605.10">
    <property type="entry name" value="Aldehyde Dehydrogenase, Chain A, domain 1"/>
    <property type="match status" value="1"/>
</dbReference>